<organism evidence="1 2">
    <name type="scientific">Paenibacillus sedimenti</name>
    <dbReference type="NCBI Taxonomy" id="2770274"/>
    <lineage>
        <taxon>Bacteria</taxon>
        <taxon>Bacillati</taxon>
        <taxon>Bacillota</taxon>
        <taxon>Bacilli</taxon>
        <taxon>Bacillales</taxon>
        <taxon>Paenibacillaceae</taxon>
        <taxon>Paenibacillus</taxon>
    </lineage>
</organism>
<dbReference type="Proteomes" id="UP000650466">
    <property type="component" value="Unassembled WGS sequence"/>
</dbReference>
<gene>
    <name evidence="1" type="ORF">ICC18_06285</name>
</gene>
<protein>
    <submittedName>
        <fullName evidence="1">Uncharacterized protein</fullName>
    </submittedName>
</protein>
<reference evidence="1" key="1">
    <citation type="submission" date="2020-09" db="EMBL/GenBank/DDBJ databases">
        <title>Draft Genome Sequence of Paenibacillus sp. WST5.</title>
        <authorList>
            <person name="Bao Z."/>
        </authorList>
    </citation>
    <scope>NUCLEOTIDE SEQUENCE</scope>
    <source>
        <strain evidence="1">WST5</strain>
    </source>
</reference>
<evidence type="ECO:0000313" key="1">
    <source>
        <dbReference type="EMBL" id="MBD0379717.1"/>
    </source>
</evidence>
<dbReference type="RefSeq" id="WP_188173511.1">
    <property type="nucleotide sequence ID" value="NZ_JACVVD010000002.1"/>
</dbReference>
<sequence length="218" mass="25388">MEKFKGKDSVNRQYVTVTDEGFMHNLTKSEALFLKTIWWPIAVHDEEIWKSEYPIGQVGSSQSVTGFWFTQDGARLLIEISELRSEQLSSQEHYEYMQLQNELMLAGWHVLRLNIVQLENDPAACQRLLRQALNFAQEQRVSTVYPAPQDLWKIRKQQIIEIAKRHNGKIRPREVAAEFNVNIRSAAEWLMQFSIEGMFSFVSGPKLAKFYILNENGH</sequence>
<evidence type="ECO:0000313" key="2">
    <source>
        <dbReference type="Proteomes" id="UP000650466"/>
    </source>
</evidence>
<dbReference type="AlphaFoldDB" id="A0A926KLX3"/>
<keyword evidence="2" id="KW-1185">Reference proteome</keyword>
<dbReference type="EMBL" id="JACVVD010000002">
    <property type="protein sequence ID" value="MBD0379717.1"/>
    <property type="molecule type" value="Genomic_DNA"/>
</dbReference>
<proteinExistence type="predicted"/>
<accession>A0A926KLX3</accession>
<name>A0A926KLX3_9BACL</name>
<comment type="caution">
    <text evidence="1">The sequence shown here is derived from an EMBL/GenBank/DDBJ whole genome shotgun (WGS) entry which is preliminary data.</text>
</comment>